<dbReference type="PANTHER" id="PTHR35531:SF1">
    <property type="entry name" value="INNER MEMBRANE PROTEIN YBCI-RELATED"/>
    <property type="match status" value="1"/>
</dbReference>
<dbReference type="OrthoDB" id="5459053at2"/>
<evidence type="ECO:0000313" key="3">
    <source>
        <dbReference type="EMBL" id="TGE19016.1"/>
    </source>
</evidence>
<accession>A0A380FWT0</accession>
<gene>
    <name evidence="2" type="primary">ydjM</name>
    <name evidence="3" type="ORF">BJR09_01170</name>
    <name evidence="2" type="ORF">NCTC13830_00830</name>
</gene>
<dbReference type="GO" id="GO:0016787">
    <property type="term" value="F:hydrolase activity"/>
    <property type="evidence" value="ECO:0007669"/>
    <property type="project" value="UniProtKB-KW"/>
</dbReference>
<protein>
    <submittedName>
        <fullName evidence="2">Membrane protein</fullName>
    </submittedName>
    <submittedName>
        <fullName evidence="3">Metal-dependent hydrolase</fullName>
    </submittedName>
</protein>
<dbReference type="Proteomes" id="UP000254047">
    <property type="component" value="Unassembled WGS sequence"/>
</dbReference>
<evidence type="ECO:0000313" key="4">
    <source>
        <dbReference type="Proteomes" id="UP000254047"/>
    </source>
</evidence>
<evidence type="ECO:0000256" key="1">
    <source>
        <dbReference type="SAM" id="Phobius"/>
    </source>
</evidence>
<organism evidence="2 4">
    <name type="scientific">Staphylococcus petrasii</name>
    <dbReference type="NCBI Taxonomy" id="1276936"/>
    <lineage>
        <taxon>Bacteria</taxon>
        <taxon>Bacillati</taxon>
        <taxon>Bacillota</taxon>
        <taxon>Bacilli</taxon>
        <taxon>Bacillales</taxon>
        <taxon>Staphylococcaceae</taxon>
        <taxon>Staphylococcus</taxon>
    </lineage>
</organism>
<evidence type="ECO:0000313" key="2">
    <source>
        <dbReference type="EMBL" id="SUM43304.1"/>
    </source>
</evidence>
<dbReference type="Pfam" id="PF04307">
    <property type="entry name" value="YdjM"/>
    <property type="match status" value="1"/>
</dbReference>
<keyword evidence="5" id="KW-1185">Reference proteome</keyword>
<keyword evidence="1" id="KW-0812">Transmembrane</keyword>
<dbReference type="EMBL" id="SRLS01000002">
    <property type="protein sequence ID" value="TGE19016.1"/>
    <property type="molecule type" value="Genomic_DNA"/>
</dbReference>
<keyword evidence="1" id="KW-1133">Transmembrane helix</keyword>
<reference evidence="3 5" key="2">
    <citation type="submission" date="2019-04" db="EMBL/GenBank/DDBJ databases">
        <title>Genomic characterization of Staphylococcus petrasii strains.</title>
        <authorList>
            <person name="Vrbovska V."/>
            <person name="Kovarovic V."/>
            <person name="Maslanova I."/>
            <person name="Indrakova A."/>
            <person name="Petras P."/>
            <person name="Sedo O."/>
            <person name="Svec P."/>
            <person name="Fisarova L."/>
            <person name="Sedlacek I."/>
            <person name="Doskar J."/>
            <person name="Pantucek R."/>
        </authorList>
    </citation>
    <scope>NUCLEOTIDE SEQUENCE [LARGE SCALE GENOMIC DNA]</scope>
    <source>
        <strain evidence="3 5">P5404</strain>
    </source>
</reference>
<feature type="transmembrane region" description="Helical" evidence="1">
    <location>
        <begin position="25"/>
        <end position="45"/>
    </location>
</feature>
<dbReference type="AlphaFoldDB" id="A0A380FWT0"/>
<feature type="transmembrane region" description="Helical" evidence="1">
    <location>
        <begin position="93"/>
        <end position="111"/>
    </location>
</feature>
<keyword evidence="3" id="KW-0378">Hydrolase</keyword>
<dbReference type="Proteomes" id="UP000297598">
    <property type="component" value="Unassembled WGS sequence"/>
</dbReference>
<reference evidence="2 4" key="1">
    <citation type="submission" date="2018-06" db="EMBL/GenBank/DDBJ databases">
        <authorList>
            <consortium name="Pathogen Informatics"/>
            <person name="Doyle S."/>
        </authorList>
    </citation>
    <scope>NUCLEOTIDE SEQUENCE [LARGE SCALE GENOMIC DNA]</scope>
    <source>
        <strain evidence="2 4">NCTC13830</strain>
    </source>
</reference>
<feature type="transmembrane region" description="Helical" evidence="1">
    <location>
        <begin position="132"/>
        <end position="155"/>
    </location>
</feature>
<sequence length="172" mass="19044">MTGKTHMSAGLLVGALTTEHFQTDLFSTVTVICLAIVSSLFPDICHTRSKMGRQFKLLSFFVNLIFGHRTFTHSLLFMGMIGFLLILIQTPPYYLVSIIGAIASHVILDMLTPRGVKLLYPIPLTIKFPFTFKTGGLLDASLATALSIGSLYIFFQTFLNDILKHISHSFLG</sequence>
<keyword evidence="1" id="KW-0472">Membrane</keyword>
<evidence type="ECO:0000313" key="5">
    <source>
        <dbReference type="Proteomes" id="UP000297598"/>
    </source>
</evidence>
<dbReference type="PANTHER" id="PTHR35531">
    <property type="entry name" value="INNER MEMBRANE PROTEIN YBCI-RELATED"/>
    <property type="match status" value="1"/>
</dbReference>
<proteinExistence type="predicted"/>
<dbReference type="EMBL" id="UHDO01000001">
    <property type="protein sequence ID" value="SUM43304.1"/>
    <property type="molecule type" value="Genomic_DNA"/>
</dbReference>
<feature type="transmembrane region" description="Helical" evidence="1">
    <location>
        <begin position="57"/>
        <end position="87"/>
    </location>
</feature>
<dbReference type="InterPro" id="IPR007404">
    <property type="entry name" value="YdjM-like"/>
</dbReference>
<name>A0A380FWT0_9STAP</name>
<dbReference type="RefSeq" id="WP_103297724.1">
    <property type="nucleotide sequence ID" value="NZ_PPQT01000030.1"/>
</dbReference>